<gene>
    <name evidence="1" type="ORF">MG292_01680</name>
</gene>
<protein>
    <submittedName>
        <fullName evidence="1">Uncharacterized protein</fullName>
    </submittedName>
</protein>
<proteinExistence type="predicted"/>
<evidence type="ECO:0000313" key="2">
    <source>
        <dbReference type="Proteomes" id="UP001232117"/>
    </source>
</evidence>
<reference evidence="1 2" key="1">
    <citation type="submission" date="2023-06" db="EMBL/GenBank/DDBJ databases">
        <title>Complete Genome Sequence of Flavobacterium keumense K3R-10.</title>
        <authorList>
            <person name="Jeong H."/>
            <person name="Jhang S.Y."/>
            <person name="Kim J.N."/>
        </authorList>
    </citation>
    <scope>NUCLEOTIDE SEQUENCE [LARGE SCALE GENOMIC DNA]</scope>
    <source>
        <strain evidence="1 2">K3R-10</strain>
    </source>
</reference>
<dbReference type="RefSeq" id="WP_264534423.1">
    <property type="nucleotide sequence ID" value="NZ_CP092332.1"/>
</dbReference>
<keyword evidence="2" id="KW-1185">Reference proteome</keyword>
<evidence type="ECO:0000313" key="1">
    <source>
        <dbReference type="EMBL" id="WGK94961.1"/>
    </source>
</evidence>
<name>A0ABY8N8P5_9FLAO</name>
<dbReference type="EMBL" id="CP092332">
    <property type="protein sequence ID" value="WGK94961.1"/>
    <property type="molecule type" value="Genomic_DNA"/>
</dbReference>
<dbReference type="Proteomes" id="UP001232117">
    <property type="component" value="Chromosome"/>
</dbReference>
<accession>A0ABY8N8P5</accession>
<organism evidence="1 2">
    <name type="scientific">Flavobacterium keumense</name>
    <dbReference type="NCBI Taxonomy" id="1306518"/>
    <lineage>
        <taxon>Bacteria</taxon>
        <taxon>Pseudomonadati</taxon>
        <taxon>Bacteroidota</taxon>
        <taxon>Flavobacteriia</taxon>
        <taxon>Flavobacteriales</taxon>
        <taxon>Flavobacteriaceae</taxon>
        <taxon>Flavobacterium</taxon>
    </lineage>
</organism>
<sequence length="93" mass="10588">MKKIAGILLFIFVTFLITPTVVSVIENDADVSVIYSFSEEEQIHKDIKIVFNFDQLYYRVNMSNLKSKIILTANSVKHDDVSLGIFIPPPELI</sequence>